<keyword evidence="9" id="KW-1185">Reference proteome</keyword>
<keyword evidence="4 5" id="KW-0206">Cytoskeleton</keyword>
<gene>
    <name evidence="8" type="ORF">RI129_006960</name>
</gene>
<accession>A0AAN7ZEG4</accession>
<keyword evidence="3 5" id="KW-0493">Microtubule</keyword>
<feature type="domain" description="Gamma tubulin complex component C-terminal" evidence="6">
    <location>
        <begin position="492"/>
        <end position="838"/>
    </location>
</feature>
<dbReference type="AlphaFoldDB" id="A0AAN7ZEG4"/>
<dbReference type="Pfam" id="PF04130">
    <property type="entry name" value="GCP_C_terminal"/>
    <property type="match status" value="1"/>
</dbReference>
<dbReference type="GO" id="GO:0000922">
    <property type="term" value="C:spindle pole"/>
    <property type="evidence" value="ECO:0007669"/>
    <property type="project" value="InterPro"/>
</dbReference>
<dbReference type="InterPro" id="IPR040457">
    <property type="entry name" value="GCP_C"/>
</dbReference>
<feature type="domain" description="Gamma tubulin complex component protein N-terminal" evidence="7">
    <location>
        <begin position="200"/>
        <end position="489"/>
    </location>
</feature>
<evidence type="ECO:0000256" key="3">
    <source>
        <dbReference type="ARBA" id="ARBA00022701"/>
    </source>
</evidence>
<dbReference type="GO" id="GO:0000930">
    <property type="term" value="C:gamma-tubulin complex"/>
    <property type="evidence" value="ECO:0007669"/>
    <property type="project" value="TreeGrafter"/>
</dbReference>
<dbReference type="PANTHER" id="PTHR19302:SF13">
    <property type="entry name" value="GAMMA-TUBULIN COMPLEX COMPONENT 2"/>
    <property type="match status" value="1"/>
</dbReference>
<dbReference type="InterPro" id="IPR041470">
    <property type="entry name" value="GCP_N"/>
</dbReference>
<evidence type="ECO:0000256" key="4">
    <source>
        <dbReference type="ARBA" id="ARBA00023212"/>
    </source>
</evidence>
<dbReference type="GO" id="GO:0007020">
    <property type="term" value="P:microtubule nucleation"/>
    <property type="evidence" value="ECO:0007669"/>
    <property type="project" value="InterPro"/>
</dbReference>
<evidence type="ECO:0000259" key="6">
    <source>
        <dbReference type="Pfam" id="PF04130"/>
    </source>
</evidence>
<dbReference type="GO" id="GO:0043015">
    <property type="term" value="F:gamma-tubulin binding"/>
    <property type="evidence" value="ECO:0007669"/>
    <property type="project" value="InterPro"/>
</dbReference>
<dbReference type="GO" id="GO:0005874">
    <property type="term" value="C:microtubule"/>
    <property type="evidence" value="ECO:0007669"/>
    <property type="project" value="UniProtKB-KW"/>
</dbReference>
<dbReference type="Gene3D" id="1.20.120.1900">
    <property type="entry name" value="Gamma-tubulin complex, C-terminal domain"/>
    <property type="match status" value="1"/>
</dbReference>
<dbReference type="PANTHER" id="PTHR19302">
    <property type="entry name" value="GAMMA TUBULIN COMPLEX PROTEIN"/>
    <property type="match status" value="1"/>
</dbReference>
<dbReference type="InterPro" id="IPR042241">
    <property type="entry name" value="GCP_C_sf"/>
</dbReference>
<keyword evidence="2 5" id="KW-0963">Cytoplasm</keyword>
<proteinExistence type="inferred from homology"/>
<comment type="caution">
    <text evidence="8">The sequence shown here is derived from an EMBL/GenBank/DDBJ whole genome shotgun (WGS) entry which is preliminary data.</text>
</comment>
<evidence type="ECO:0000256" key="5">
    <source>
        <dbReference type="RuleBase" id="RU363050"/>
    </source>
</evidence>
<name>A0AAN7ZEG4_9COLE</name>
<comment type="similarity">
    <text evidence="1 5">Belongs to the TUBGCP family.</text>
</comment>
<evidence type="ECO:0000313" key="8">
    <source>
        <dbReference type="EMBL" id="KAK5643115.1"/>
    </source>
</evidence>
<dbReference type="GO" id="GO:0051011">
    <property type="term" value="F:microtubule minus-end binding"/>
    <property type="evidence" value="ECO:0007669"/>
    <property type="project" value="TreeGrafter"/>
</dbReference>
<evidence type="ECO:0000259" key="7">
    <source>
        <dbReference type="Pfam" id="PF17681"/>
    </source>
</evidence>
<evidence type="ECO:0000256" key="1">
    <source>
        <dbReference type="ARBA" id="ARBA00010337"/>
    </source>
</evidence>
<dbReference type="GO" id="GO:0000278">
    <property type="term" value="P:mitotic cell cycle"/>
    <property type="evidence" value="ECO:0007669"/>
    <property type="project" value="TreeGrafter"/>
</dbReference>
<reference evidence="8 9" key="1">
    <citation type="journal article" date="2024" name="Insects">
        <title>An Improved Chromosome-Level Genome Assembly of the Firefly Pyrocoelia pectoralis.</title>
        <authorList>
            <person name="Fu X."/>
            <person name="Meyer-Rochow V.B."/>
            <person name="Ballantyne L."/>
            <person name="Zhu X."/>
        </authorList>
    </citation>
    <scope>NUCLEOTIDE SEQUENCE [LARGE SCALE GENOMIC DNA]</scope>
    <source>
        <strain evidence="8">XCY_ONT2</strain>
    </source>
</reference>
<sequence>MAEFKLIHLVKELLDLTGVNEDPHSFIDLVQKMPLTTESNSYGYSSTVFQNSVQNLVQLVPNSQSFLSKLEDLKEKNVDCLGEYVQLLNYISQDSRLKELLQLKKARNRHDGLTSNTVTTKDDIEQVKTLVKRASRQFKGRDVDKSVLERNAQSPKASSSIISWVQRRPSMSWDFSSITLTTSRMQLENIPDISQENILIEDLLNILIGLPGSYIDPLQLKDQYGTREFSLCDAIDPSLKDLLKQILPLASHYSTVQRFIEEKLRFEFGQVCNALAECMNSLIIDYTLFVTQMETEFRSGNLNLHKLWFYIQKNLHNMSFMSNIATSISKSDAKGGKVLSLLHDHIAGYIGDTQAQQLCLHLMQAACVPYMKMLGMWIYKGIISDPINEFLIEDNEMVQKEDMPVDYSADYWDKKYTIRRERIPTFLESVSDIILRAGKYLNVIRQCGKPVNHKVESIEYKIEQKHYIDAINKAYKFASINLLDLVLKEKDLLGRLRSVKHYFLLDQGDFIVTFLTLCEKELNKDVADVIQGRLESLLDLALRLSSSNNDPYKDDLRTELLPYDLQHQMVKILTVLSIEERSHLLSGQKKANLTVIESFAFSYEVKWPLSLILNRRSLACYQMIFRHLFYCKHVERMICQVWRSNKVAKSFPFVSAKQYRLAFALRQRMLHCIQNLEYHMMVEVIEPHWCLFMQKIAKVSNIDEVLMCHCDFLDSCLKDCMLTITNLLNTITNILAICVKFCKFMQRTQQHFVEAELDTLPSSFIDSFCQGEGSISIIDSKQQPERIESFRESIASLDLEFSETLKELLEQINGLNNETSDHERLYNLLYRLDFNSFYSGQFEKLGLKNMKINISG</sequence>
<dbReference type="GO" id="GO:0051321">
    <property type="term" value="P:meiotic cell cycle"/>
    <property type="evidence" value="ECO:0007669"/>
    <property type="project" value="TreeGrafter"/>
</dbReference>
<dbReference type="GO" id="GO:0031122">
    <property type="term" value="P:cytoplasmic microtubule organization"/>
    <property type="evidence" value="ECO:0007669"/>
    <property type="project" value="TreeGrafter"/>
</dbReference>
<dbReference type="GO" id="GO:0051225">
    <property type="term" value="P:spindle assembly"/>
    <property type="evidence" value="ECO:0007669"/>
    <property type="project" value="TreeGrafter"/>
</dbReference>
<organism evidence="8 9">
    <name type="scientific">Pyrocoelia pectoralis</name>
    <dbReference type="NCBI Taxonomy" id="417401"/>
    <lineage>
        <taxon>Eukaryota</taxon>
        <taxon>Metazoa</taxon>
        <taxon>Ecdysozoa</taxon>
        <taxon>Arthropoda</taxon>
        <taxon>Hexapoda</taxon>
        <taxon>Insecta</taxon>
        <taxon>Pterygota</taxon>
        <taxon>Neoptera</taxon>
        <taxon>Endopterygota</taxon>
        <taxon>Coleoptera</taxon>
        <taxon>Polyphaga</taxon>
        <taxon>Elateriformia</taxon>
        <taxon>Elateroidea</taxon>
        <taxon>Lampyridae</taxon>
        <taxon>Lampyrinae</taxon>
        <taxon>Pyrocoelia</taxon>
    </lineage>
</organism>
<dbReference type="Proteomes" id="UP001329430">
    <property type="component" value="Chromosome 5"/>
</dbReference>
<protein>
    <recommendedName>
        <fullName evidence="5">Gamma-tubulin complex component</fullName>
    </recommendedName>
</protein>
<evidence type="ECO:0000256" key="2">
    <source>
        <dbReference type="ARBA" id="ARBA00022490"/>
    </source>
</evidence>
<comment type="subcellular location">
    <subcellularLocation>
        <location evidence="5">Cytoplasm</location>
        <location evidence="5">Cytoskeleton</location>
        <location evidence="5">Microtubule organizing center</location>
    </subcellularLocation>
</comment>
<dbReference type="InterPro" id="IPR007259">
    <property type="entry name" value="GCP"/>
</dbReference>
<dbReference type="Pfam" id="PF17681">
    <property type="entry name" value="GCP_N_terminal"/>
    <property type="match status" value="1"/>
</dbReference>
<evidence type="ECO:0000313" key="9">
    <source>
        <dbReference type="Proteomes" id="UP001329430"/>
    </source>
</evidence>
<dbReference type="EMBL" id="JAVRBK010000005">
    <property type="protein sequence ID" value="KAK5643115.1"/>
    <property type="molecule type" value="Genomic_DNA"/>
</dbReference>